<feature type="non-terminal residue" evidence="4">
    <location>
        <position position="1"/>
    </location>
</feature>
<organism evidence="4 5">
    <name type="scientific">Streblomastix strix</name>
    <dbReference type="NCBI Taxonomy" id="222440"/>
    <lineage>
        <taxon>Eukaryota</taxon>
        <taxon>Metamonada</taxon>
        <taxon>Preaxostyla</taxon>
        <taxon>Oxymonadida</taxon>
        <taxon>Streblomastigidae</taxon>
        <taxon>Streblomastix</taxon>
    </lineage>
</organism>
<dbReference type="SUPFAM" id="SSF54928">
    <property type="entry name" value="RNA-binding domain, RBD"/>
    <property type="match status" value="1"/>
</dbReference>
<accession>A0A5J4WP68</accession>
<dbReference type="SMART" id="SM00360">
    <property type="entry name" value="RRM"/>
    <property type="match status" value="2"/>
</dbReference>
<comment type="caution">
    <text evidence="4">The sequence shown here is derived from an EMBL/GenBank/DDBJ whole genome shotgun (WGS) entry which is preliminary data.</text>
</comment>
<evidence type="ECO:0000256" key="2">
    <source>
        <dbReference type="SAM" id="MobiDB-lite"/>
    </source>
</evidence>
<dbReference type="InterPro" id="IPR000504">
    <property type="entry name" value="RRM_dom"/>
</dbReference>
<sequence length="316" mass="35371">QSSGARVRISNIPNLDDAKQVTAIAEQYGTIRGFQYYPGQDGQPGYAIVEYESSDYAEAAIHSAPEKRKLDGVELKIKFDQVEQRRSHSPPPISQTSPPLSQSLNSQQLVSQIQSSLTVPYPPSVGQSTLQPTLPNTQTGTSVLITNILNDIDEKLLFEKLAEFGKIKKIYYEPYLERQEISSKEEYEISAIVEYETHEAAQSIYDSNPRKRIVEGVILQSIPGEYQSSGTECLLLDKILIKLSELEKSKVNNRIPGVISLMESLNTTQVVNAIVARFTELQVQNQFYSIHIQIFEVIIGLFERLDNISVLSCSDV</sequence>
<feature type="compositionally biased region" description="Low complexity" evidence="2">
    <location>
        <begin position="94"/>
        <end position="105"/>
    </location>
</feature>
<dbReference type="InterPro" id="IPR035979">
    <property type="entry name" value="RBD_domain_sf"/>
</dbReference>
<feature type="domain" description="RRM" evidence="3">
    <location>
        <begin position="5"/>
        <end position="84"/>
    </location>
</feature>
<dbReference type="Gene3D" id="3.30.70.330">
    <property type="match status" value="2"/>
</dbReference>
<evidence type="ECO:0000313" key="4">
    <source>
        <dbReference type="EMBL" id="KAA6396543.1"/>
    </source>
</evidence>
<reference evidence="4 5" key="1">
    <citation type="submission" date="2019-03" db="EMBL/GenBank/DDBJ databases">
        <title>Single cell metagenomics reveals metabolic interactions within the superorganism composed of flagellate Streblomastix strix and complex community of Bacteroidetes bacteria on its surface.</title>
        <authorList>
            <person name="Treitli S.C."/>
            <person name="Kolisko M."/>
            <person name="Husnik F."/>
            <person name="Keeling P."/>
            <person name="Hampl V."/>
        </authorList>
    </citation>
    <scope>NUCLEOTIDE SEQUENCE [LARGE SCALE GENOMIC DNA]</scope>
    <source>
        <strain evidence="4">ST1C</strain>
    </source>
</reference>
<feature type="region of interest" description="Disordered" evidence="2">
    <location>
        <begin position="81"/>
        <end position="105"/>
    </location>
</feature>
<dbReference type="Proteomes" id="UP000324800">
    <property type="component" value="Unassembled WGS sequence"/>
</dbReference>
<protein>
    <recommendedName>
        <fullName evidence="3">RRM domain-containing protein</fullName>
    </recommendedName>
</protein>
<dbReference type="AlphaFoldDB" id="A0A5J4WP68"/>
<dbReference type="InterPro" id="IPR012677">
    <property type="entry name" value="Nucleotide-bd_a/b_plait_sf"/>
</dbReference>
<gene>
    <name evidence="4" type="ORF">EZS28_007930</name>
</gene>
<dbReference type="EMBL" id="SNRW01001399">
    <property type="protein sequence ID" value="KAA6396543.1"/>
    <property type="molecule type" value="Genomic_DNA"/>
</dbReference>
<evidence type="ECO:0000256" key="1">
    <source>
        <dbReference type="PROSITE-ProRule" id="PRU00176"/>
    </source>
</evidence>
<evidence type="ECO:0000313" key="5">
    <source>
        <dbReference type="Proteomes" id="UP000324800"/>
    </source>
</evidence>
<proteinExistence type="predicted"/>
<keyword evidence="1" id="KW-0694">RNA-binding</keyword>
<evidence type="ECO:0000259" key="3">
    <source>
        <dbReference type="PROSITE" id="PS50102"/>
    </source>
</evidence>
<dbReference type="CDD" id="cd00590">
    <property type="entry name" value="RRM_SF"/>
    <property type="match status" value="1"/>
</dbReference>
<dbReference type="PROSITE" id="PS50102">
    <property type="entry name" value="RRM"/>
    <property type="match status" value="1"/>
</dbReference>
<name>A0A5J4WP68_9EUKA</name>
<dbReference type="GO" id="GO:0003723">
    <property type="term" value="F:RNA binding"/>
    <property type="evidence" value="ECO:0007669"/>
    <property type="project" value="UniProtKB-UniRule"/>
</dbReference>
<dbReference type="Pfam" id="PF00076">
    <property type="entry name" value="RRM_1"/>
    <property type="match status" value="1"/>
</dbReference>